<protein>
    <submittedName>
        <fullName evidence="1">Addiction module killer protein</fullName>
    </submittedName>
</protein>
<dbReference type="PIRSF" id="PIRSF028744">
    <property type="entry name" value="Addict_mod_HI1419"/>
    <property type="match status" value="1"/>
</dbReference>
<dbReference type="AlphaFoldDB" id="A0A108EH04"/>
<dbReference type="PANTHER" id="PTHR41791">
    <property type="entry name" value="SSL7039 PROTEIN"/>
    <property type="match status" value="1"/>
</dbReference>
<sequence>MLSRFELLRYQRDDGREPFTEWLNAVRDKVVQARIRERLRRVQTGNFGDCEPVGEGVMELRIHVGAGYRVYFGRYGSALVLLLSGGDKHGQPDDIRNAKEYWSIWKRRQA</sequence>
<dbReference type="PANTHER" id="PTHR41791:SF1">
    <property type="entry name" value="SSL7039 PROTEIN"/>
    <property type="match status" value="1"/>
</dbReference>
<gene>
    <name evidence="1" type="ORF">WT83_19855</name>
</gene>
<dbReference type="InterPro" id="IPR014056">
    <property type="entry name" value="TypeIITA-like_toxin_pred"/>
</dbReference>
<evidence type="ECO:0000313" key="2">
    <source>
        <dbReference type="Proteomes" id="UP000068016"/>
    </source>
</evidence>
<accession>A0A108EH04</accession>
<organism evidence="1 2">
    <name type="scientific">Burkholderia territorii</name>
    <dbReference type="NCBI Taxonomy" id="1503055"/>
    <lineage>
        <taxon>Bacteria</taxon>
        <taxon>Pseudomonadati</taxon>
        <taxon>Pseudomonadota</taxon>
        <taxon>Betaproteobacteria</taxon>
        <taxon>Burkholderiales</taxon>
        <taxon>Burkholderiaceae</taxon>
        <taxon>Burkholderia</taxon>
        <taxon>Burkholderia cepacia complex</taxon>
    </lineage>
</organism>
<dbReference type="Proteomes" id="UP000068016">
    <property type="component" value="Unassembled WGS sequence"/>
</dbReference>
<evidence type="ECO:0000313" key="1">
    <source>
        <dbReference type="EMBL" id="KWN11250.1"/>
    </source>
</evidence>
<dbReference type="EMBL" id="LPLZ01000060">
    <property type="protein sequence ID" value="KWN11250.1"/>
    <property type="molecule type" value="Genomic_DNA"/>
</dbReference>
<dbReference type="RefSeq" id="WP_060347861.1">
    <property type="nucleotide sequence ID" value="NZ_LPLZ01000060.1"/>
</dbReference>
<proteinExistence type="predicted"/>
<comment type="caution">
    <text evidence="1">The sequence shown here is derived from an EMBL/GenBank/DDBJ whole genome shotgun (WGS) entry which is preliminary data.</text>
</comment>
<name>A0A108EH04_9BURK</name>
<dbReference type="NCBIfam" id="TIGR02683">
    <property type="entry name" value="upstrm_HI1419"/>
    <property type="match status" value="1"/>
</dbReference>
<reference evidence="1 2" key="1">
    <citation type="submission" date="2015-11" db="EMBL/GenBank/DDBJ databases">
        <title>Expanding the genomic diversity of Burkholderia species for the development of highly accurate diagnostics.</title>
        <authorList>
            <person name="Sahl J."/>
            <person name="Keim P."/>
            <person name="Wagner D."/>
        </authorList>
    </citation>
    <scope>NUCLEOTIDE SEQUENCE [LARGE SCALE GENOMIC DNA]</scope>
    <source>
        <strain evidence="1 2">MSMB793WGS</strain>
    </source>
</reference>